<evidence type="ECO:0000313" key="2">
    <source>
        <dbReference type="EMBL" id="SHG09145.1"/>
    </source>
</evidence>
<sequence>MTEKGRCSAHFLHLVCTLPQDSKYSVESRLLHAKSPVSTPTNAPPRAEHTPAPRFQYDHKIGGNSERAVHVGAAPLTLRKLCRVPPKRQGIVVPEAWAATYRIASLGSSKARCILGIISGDIRRSRDRTRACRECRHRAVCGRAVKNSVIVASRVGSMSTVSAKCGPIATRPSADRRDGSFRARQRGAWPIRSRPEASCRRR</sequence>
<gene>
    <name evidence="2" type="ORF">SAMN02745157_3574</name>
</gene>
<evidence type="ECO:0000256" key="1">
    <source>
        <dbReference type="SAM" id="MobiDB-lite"/>
    </source>
</evidence>
<proteinExistence type="predicted"/>
<name>A0A1M5GZR7_9HYPH</name>
<feature type="region of interest" description="Disordered" evidence="1">
    <location>
        <begin position="34"/>
        <end position="53"/>
    </location>
</feature>
<feature type="region of interest" description="Disordered" evidence="1">
    <location>
        <begin position="168"/>
        <end position="187"/>
    </location>
</feature>
<evidence type="ECO:0000313" key="3">
    <source>
        <dbReference type="Proteomes" id="UP000184485"/>
    </source>
</evidence>
<protein>
    <submittedName>
        <fullName evidence="2">Uncharacterized protein</fullName>
    </submittedName>
</protein>
<accession>A0A1M5GZR7</accession>
<dbReference type="AlphaFoldDB" id="A0A1M5GZR7"/>
<dbReference type="Proteomes" id="UP000184485">
    <property type="component" value="Unassembled WGS sequence"/>
</dbReference>
<keyword evidence="3" id="KW-1185">Reference proteome</keyword>
<dbReference type="EMBL" id="FQUP01000003">
    <property type="protein sequence ID" value="SHG09145.1"/>
    <property type="molecule type" value="Genomic_DNA"/>
</dbReference>
<organism evidence="2 3">
    <name type="scientific">Kaistia soli DSM 19436</name>
    <dbReference type="NCBI Taxonomy" id="1122133"/>
    <lineage>
        <taxon>Bacteria</taxon>
        <taxon>Pseudomonadati</taxon>
        <taxon>Pseudomonadota</taxon>
        <taxon>Alphaproteobacteria</taxon>
        <taxon>Hyphomicrobiales</taxon>
        <taxon>Kaistiaceae</taxon>
        <taxon>Kaistia</taxon>
    </lineage>
</organism>
<reference evidence="2 3" key="1">
    <citation type="submission" date="2016-11" db="EMBL/GenBank/DDBJ databases">
        <authorList>
            <person name="Jaros S."/>
            <person name="Januszkiewicz K."/>
            <person name="Wedrychowicz H."/>
        </authorList>
    </citation>
    <scope>NUCLEOTIDE SEQUENCE [LARGE SCALE GENOMIC DNA]</scope>
    <source>
        <strain evidence="2 3">DSM 19436</strain>
    </source>
</reference>